<evidence type="ECO:0000313" key="3">
    <source>
        <dbReference type="Proteomes" id="UP001500274"/>
    </source>
</evidence>
<feature type="compositionally biased region" description="Polar residues" evidence="1">
    <location>
        <begin position="43"/>
        <end position="52"/>
    </location>
</feature>
<evidence type="ECO:0000313" key="2">
    <source>
        <dbReference type="EMBL" id="GAA2572055.1"/>
    </source>
</evidence>
<evidence type="ECO:0000256" key="1">
    <source>
        <dbReference type="SAM" id="MobiDB-lite"/>
    </source>
</evidence>
<feature type="region of interest" description="Disordered" evidence="1">
    <location>
        <begin position="43"/>
        <end position="75"/>
    </location>
</feature>
<proteinExistence type="predicted"/>
<keyword evidence="3" id="KW-1185">Reference proteome</keyword>
<protein>
    <submittedName>
        <fullName evidence="2">Uncharacterized protein</fullName>
    </submittedName>
</protein>
<feature type="compositionally biased region" description="Polar residues" evidence="1">
    <location>
        <begin position="61"/>
        <end position="75"/>
    </location>
</feature>
<dbReference type="EMBL" id="BAAARI010000005">
    <property type="protein sequence ID" value="GAA2572055.1"/>
    <property type="molecule type" value="Genomic_DNA"/>
</dbReference>
<dbReference type="Proteomes" id="UP001500274">
    <property type="component" value="Unassembled WGS sequence"/>
</dbReference>
<reference evidence="3" key="1">
    <citation type="journal article" date="2019" name="Int. J. Syst. Evol. Microbiol.">
        <title>The Global Catalogue of Microorganisms (GCM) 10K type strain sequencing project: providing services to taxonomists for standard genome sequencing and annotation.</title>
        <authorList>
            <consortium name="The Broad Institute Genomics Platform"/>
            <consortium name="The Broad Institute Genome Sequencing Center for Infectious Disease"/>
            <person name="Wu L."/>
            <person name="Ma J."/>
        </authorList>
    </citation>
    <scope>NUCLEOTIDE SEQUENCE [LARGE SCALE GENOMIC DNA]</scope>
    <source>
        <strain evidence="3">JCM 16365</strain>
    </source>
</reference>
<gene>
    <name evidence="2" type="ORF">GCM10009862_08590</name>
</gene>
<accession>A0ABP6BL04</accession>
<comment type="caution">
    <text evidence="2">The sequence shown here is derived from an EMBL/GenBank/DDBJ whole genome shotgun (WGS) entry which is preliminary data.</text>
</comment>
<sequence>MSIASITALYGPSRGDIRDGIFRGGGIGDAKACRTVRRWTPNLSANARTDSPSTREARRISANNSTFDPCRARSS</sequence>
<organism evidence="2 3">
    <name type="scientific">Microbacterium binotii</name>
    <dbReference type="NCBI Taxonomy" id="462710"/>
    <lineage>
        <taxon>Bacteria</taxon>
        <taxon>Bacillati</taxon>
        <taxon>Actinomycetota</taxon>
        <taxon>Actinomycetes</taxon>
        <taxon>Micrococcales</taxon>
        <taxon>Microbacteriaceae</taxon>
        <taxon>Microbacterium</taxon>
    </lineage>
</organism>
<name>A0ABP6BL04_9MICO</name>